<evidence type="ECO:0000256" key="1">
    <source>
        <dbReference type="PROSITE-ProRule" id="PRU00175"/>
    </source>
</evidence>
<proteinExistence type="predicted"/>
<dbReference type="GO" id="GO:0008270">
    <property type="term" value="F:zinc ion binding"/>
    <property type="evidence" value="ECO:0007669"/>
    <property type="project" value="UniProtKB-KW"/>
</dbReference>
<accession>A0AAV3QCR6</accession>
<reference evidence="4 5" key="1">
    <citation type="submission" date="2024-01" db="EMBL/GenBank/DDBJ databases">
        <title>The complete chloroplast genome sequence of Lithospermum erythrorhizon: insights into the phylogenetic relationship among Boraginaceae species and the maternal lineages of purple gromwells.</title>
        <authorList>
            <person name="Okada T."/>
            <person name="Watanabe K."/>
        </authorList>
    </citation>
    <scope>NUCLEOTIDE SEQUENCE [LARGE SCALE GENOMIC DNA]</scope>
</reference>
<gene>
    <name evidence="4" type="ORF">LIER_39018</name>
</gene>
<dbReference type="PROSITE" id="PS50089">
    <property type="entry name" value="ZF_RING_2"/>
    <property type="match status" value="1"/>
</dbReference>
<keyword evidence="1" id="KW-0479">Metal-binding</keyword>
<protein>
    <recommendedName>
        <fullName evidence="3">RING-type domain-containing protein</fullName>
    </recommendedName>
</protein>
<keyword evidence="5" id="KW-1185">Reference proteome</keyword>
<dbReference type="PANTHER" id="PTHR31150">
    <property type="entry name" value="EXPRESSED PROTEIN"/>
    <property type="match status" value="1"/>
</dbReference>
<dbReference type="SUPFAM" id="SSF57850">
    <property type="entry name" value="RING/U-box"/>
    <property type="match status" value="1"/>
</dbReference>
<evidence type="ECO:0000313" key="5">
    <source>
        <dbReference type="Proteomes" id="UP001454036"/>
    </source>
</evidence>
<sequence length="695" mass="74796">MGFNGLNHEHNWPSSVLSSKETDALEPSINTNWDTEGRSAFAPNFFGDDLMSSDHLTQSIVNPIWENTNGADYCTHVRETDSKLLDDFLKLEGLQKLQRAPSSEYPVTCIAAANPRLPETSNIKVEPLQIYEPDKDVDNLTVKQLHDGSFFSYHFEDPMSLLNGFPTGNNISVSTETASQASSAKSLQNPSKTGLSISEDVGSCEAIDGSFLTLGIGKDAVNIPARHFSNRDLASKLVDNFHPRIKRAHIQHRASSFPTPTCSPGGDIPSIQSNSNMWSSTSDYSGGCIAQNNDGIFLAPQTGLRTTPLHGVAMSQADTRQDFGANSYGNSGHSGNFRGTVAELFPYTGYQGFQAAHPLSYSEPFSYLSQVQSTEFSKLGPTSSSPAWLATQPRLNHTRNPQTHAINASSEAANCYRFPPLGGITSSKNFDGQATAPHKVEPIQASKSSISGNMQFQALPSAPVSLFPKRLAGQPSIGIAQAVLKGGVPQTQDSSHAWFPTDLCGPSVATGQLEVGILARSPQNCVMSNRTAIGKADTFLATTSDDLSLAKRRAVASVIPSSRQRRKIAPQNAGQPPRPHMHQMVPSSSFLHVPSASPYPRPVLSPASGSRHLPPPAALYIKRGNEGHLQPIGHNCLLCKRDLSFQPEGPVTQPSTPPAAVLPCGHVFHDHCLKQITPEDQLNDPPCIPCAIGEF</sequence>
<feature type="region of interest" description="Disordered" evidence="2">
    <location>
        <begin position="559"/>
        <end position="581"/>
    </location>
</feature>
<feature type="domain" description="RING-type" evidence="3">
    <location>
        <begin position="636"/>
        <end position="690"/>
    </location>
</feature>
<organism evidence="4 5">
    <name type="scientific">Lithospermum erythrorhizon</name>
    <name type="common">Purple gromwell</name>
    <name type="synonym">Lithospermum officinale var. erythrorhizon</name>
    <dbReference type="NCBI Taxonomy" id="34254"/>
    <lineage>
        <taxon>Eukaryota</taxon>
        <taxon>Viridiplantae</taxon>
        <taxon>Streptophyta</taxon>
        <taxon>Embryophyta</taxon>
        <taxon>Tracheophyta</taxon>
        <taxon>Spermatophyta</taxon>
        <taxon>Magnoliopsida</taxon>
        <taxon>eudicotyledons</taxon>
        <taxon>Gunneridae</taxon>
        <taxon>Pentapetalae</taxon>
        <taxon>asterids</taxon>
        <taxon>lamiids</taxon>
        <taxon>Boraginales</taxon>
        <taxon>Boraginaceae</taxon>
        <taxon>Boraginoideae</taxon>
        <taxon>Lithospermeae</taxon>
        <taxon>Lithospermum</taxon>
    </lineage>
</organism>
<dbReference type="InterPro" id="IPR001841">
    <property type="entry name" value="Znf_RING"/>
</dbReference>
<feature type="region of interest" description="Disordered" evidence="2">
    <location>
        <begin position="1"/>
        <end position="23"/>
    </location>
</feature>
<evidence type="ECO:0000259" key="3">
    <source>
        <dbReference type="PROSITE" id="PS50089"/>
    </source>
</evidence>
<dbReference type="EMBL" id="BAABME010020405">
    <property type="protein sequence ID" value="GAA0160323.1"/>
    <property type="molecule type" value="Genomic_DNA"/>
</dbReference>
<dbReference type="PANTHER" id="PTHR31150:SF19">
    <property type="entry name" value="RING-TYPE DOMAIN-CONTAINING PROTEIN"/>
    <property type="match status" value="1"/>
</dbReference>
<dbReference type="Proteomes" id="UP001454036">
    <property type="component" value="Unassembled WGS sequence"/>
</dbReference>
<keyword evidence="1" id="KW-0863">Zinc-finger</keyword>
<evidence type="ECO:0000256" key="2">
    <source>
        <dbReference type="SAM" id="MobiDB-lite"/>
    </source>
</evidence>
<name>A0AAV3QCR6_LITER</name>
<comment type="caution">
    <text evidence="4">The sequence shown here is derived from an EMBL/GenBank/DDBJ whole genome shotgun (WGS) entry which is preliminary data.</text>
</comment>
<dbReference type="AlphaFoldDB" id="A0AAV3QCR6"/>
<evidence type="ECO:0000313" key="4">
    <source>
        <dbReference type="EMBL" id="GAA0160323.1"/>
    </source>
</evidence>
<keyword evidence="1" id="KW-0862">Zinc</keyword>